<proteinExistence type="predicted"/>
<evidence type="ECO:0000313" key="1">
    <source>
        <dbReference type="EMBL" id="KAK9707606.1"/>
    </source>
</evidence>
<sequence>MSGIDRSEQMMSSWVRTDLINTVFVPDLDINLFFLSTVLDKHFEKMMIDKNKCELLDKNGKVVAIAERLLKLYTMKFKIRKQECEIQYSQVNVVLSLKEWHQKLCHINFDQVEKAWIDSTDFSNSITDRQDHTVPGNKVSCTSPKTYAQLTPVSVEEQSNNFIHVNEILNTDHVVPNINIISNIRIVSPTQDTISDEILPSSSPETNNDDPQDKDYEIDFSCLCYGPNYRYFTVISKLRIKEQVFDIMRPDEIAFEAKKDLLIAHVGESYLKKHRRDGII</sequence>
<comment type="caution">
    <text evidence="1">The sequence shown here is derived from an EMBL/GenBank/DDBJ whole genome shotgun (WGS) entry which is preliminary data.</text>
</comment>
<dbReference type="Proteomes" id="UP001458880">
    <property type="component" value="Unassembled WGS sequence"/>
</dbReference>
<dbReference type="EMBL" id="JASPKY010000345">
    <property type="protein sequence ID" value="KAK9707606.1"/>
    <property type="molecule type" value="Genomic_DNA"/>
</dbReference>
<protein>
    <recommendedName>
        <fullName evidence="3">Polyprotein</fullName>
    </recommendedName>
</protein>
<accession>A0AAW1JTV7</accession>
<name>A0AAW1JTV7_POPJA</name>
<gene>
    <name evidence="1" type="ORF">QE152_g27742</name>
</gene>
<dbReference type="AlphaFoldDB" id="A0AAW1JTV7"/>
<organism evidence="1 2">
    <name type="scientific">Popillia japonica</name>
    <name type="common">Japanese beetle</name>
    <dbReference type="NCBI Taxonomy" id="7064"/>
    <lineage>
        <taxon>Eukaryota</taxon>
        <taxon>Metazoa</taxon>
        <taxon>Ecdysozoa</taxon>
        <taxon>Arthropoda</taxon>
        <taxon>Hexapoda</taxon>
        <taxon>Insecta</taxon>
        <taxon>Pterygota</taxon>
        <taxon>Neoptera</taxon>
        <taxon>Endopterygota</taxon>
        <taxon>Coleoptera</taxon>
        <taxon>Polyphaga</taxon>
        <taxon>Scarabaeiformia</taxon>
        <taxon>Scarabaeidae</taxon>
        <taxon>Rutelinae</taxon>
        <taxon>Popillia</taxon>
    </lineage>
</organism>
<keyword evidence="2" id="KW-1185">Reference proteome</keyword>
<evidence type="ECO:0008006" key="3">
    <source>
        <dbReference type="Google" id="ProtNLM"/>
    </source>
</evidence>
<evidence type="ECO:0000313" key="2">
    <source>
        <dbReference type="Proteomes" id="UP001458880"/>
    </source>
</evidence>
<reference evidence="1 2" key="1">
    <citation type="journal article" date="2024" name="BMC Genomics">
        <title>De novo assembly and annotation of Popillia japonica's genome with initial clues to its potential as an invasive pest.</title>
        <authorList>
            <person name="Cucini C."/>
            <person name="Boschi S."/>
            <person name="Funari R."/>
            <person name="Cardaioli E."/>
            <person name="Iannotti N."/>
            <person name="Marturano G."/>
            <person name="Paoli F."/>
            <person name="Bruttini M."/>
            <person name="Carapelli A."/>
            <person name="Frati F."/>
            <person name="Nardi F."/>
        </authorList>
    </citation>
    <scope>NUCLEOTIDE SEQUENCE [LARGE SCALE GENOMIC DNA]</scope>
    <source>
        <strain evidence="1">DMR45628</strain>
    </source>
</reference>